<accession>F4L2B8</accession>
<feature type="domain" description="ABC transmembrane type-1" evidence="9">
    <location>
        <begin position="41"/>
        <end position="324"/>
    </location>
</feature>
<evidence type="ECO:0000256" key="6">
    <source>
        <dbReference type="ARBA" id="ARBA00023136"/>
    </source>
</evidence>
<dbReference type="PANTHER" id="PTHR43394">
    <property type="entry name" value="ATP-DEPENDENT PERMEASE MDL1, MITOCHONDRIAL"/>
    <property type="match status" value="1"/>
</dbReference>
<dbReference type="CDD" id="cd03249">
    <property type="entry name" value="ABC_MTABC3_MDL1_MDL2"/>
    <property type="match status" value="1"/>
</dbReference>
<dbReference type="SUPFAM" id="SSF90123">
    <property type="entry name" value="ABC transporter transmembrane region"/>
    <property type="match status" value="1"/>
</dbReference>
<sequence>MAMGRNSADRAEGEQRKMSREKLRRSLKVFQYVLPYKWPFIWGMFFLTIGSLLFLAIMKLPGEILNIISGESKYGLSTNMAFFVVIALLAVQSVFSYLRVQLFAVVSEKSMSALRRDLYQKLVTLGIPYLEERRVGELTSRITNDVTQVQGVVSLTLAEFIRQIIVFLGGVFIIVFTMPRLALIMLATVPIVVISAMFFGRYIRKLMRARQDQLAATNVVVEETMQSIQTVKAYTNEGFEVKRYGLSLTEMVRISLKAARMRGLFAAFIIFVMFGALFFIIWQAAQMVEQGIMLKGDLLDFAVFTGIIGTAIASLGSFYTEIVSAVGATERILDILDQPSELTLDASVTPNTQRFKGEISYRDVRFSYPSRKDVPVLKGVSFDIAAGRKIALVGASGGGKSTIMQLLLQFYNLESGEILVDGKSIYDYDLTHYRHNIGIVPQEVMLFGGTIRENIAYGRPGASDEEIIAAARKANAWYFIHSFPEGLDTIVGERGVKLSGGQRQRVAIARAILKDPAILLLDEATSSLDAESEKLVQEALNKLMVGRTSIIIAHRLATIRDVDCIYVLDNGVIIEQGTHDELSSVADGAYNALAKLQFELA</sequence>
<dbReference type="GO" id="GO:0005524">
    <property type="term" value="F:ATP binding"/>
    <property type="evidence" value="ECO:0007669"/>
    <property type="project" value="UniProtKB-KW"/>
</dbReference>
<feature type="domain" description="ABC transporter" evidence="8">
    <location>
        <begin position="359"/>
        <end position="595"/>
    </location>
</feature>
<proteinExistence type="predicted"/>
<feature type="transmembrane region" description="Helical" evidence="7">
    <location>
        <begin position="302"/>
        <end position="322"/>
    </location>
</feature>
<dbReference type="PROSITE" id="PS50929">
    <property type="entry name" value="ABC_TM1F"/>
    <property type="match status" value="1"/>
</dbReference>
<evidence type="ECO:0000259" key="9">
    <source>
        <dbReference type="PROSITE" id="PS50929"/>
    </source>
</evidence>
<keyword evidence="6 7" id="KW-0472">Membrane</keyword>
<feature type="transmembrane region" description="Helical" evidence="7">
    <location>
        <begin position="40"/>
        <end position="60"/>
    </location>
</feature>
<dbReference type="SUPFAM" id="SSF52540">
    <property type="entry name" value="P-loop containing nucleoside triphosphate hydrolases"/>
    <property type="match status" value="1"/>
</dbReference>
<dbReference type="Pfam" id="PF00664">
    <property type="entry name" value="ABC_membrane"/>
    <property type="match status" value="1"/>
</dbReference>
<dbReference type="HOGENOM" id="CLU_000604_84_3_10"/>
<evidence type="ECO:0000313" key="11">
    <source>
        <dbReference type="Proteomes" id="UP000008461"/>
    </source>
</evidence>
<protein>
    <submittedName>
        <fullName evidence="10">Xenobiotic-transporting ATPase</fullName>
    </submittedName>
</protein>
<dbReference type="GO" id="GO:0005886">
    <property type="term" value="C:plasma membrane"/>
    <property type="evidence" value="ECO:0007669"/>
    <property type="project" value="UniProtKB-SubCell"/>
</dbReference>
<dbReference type="InterPro" id="IPR003593">
    <property type="entry name" value="AAA+_ATPase"/>
</dbReference>
<evidence type="ECO:0000259" key="8">
    <source>
        <dbReference type="PROSITE" id="PS50893"/>
    </source>
</evidence>
<dbReference type="STRING" id="760192.Halhy_5045"/>
<evidence type="ECO:0000256" key="4">
    <source>
        <dbReference type="ARBA" id="ARBA00022840"/>
    </source>
</evidence>
<evidence type="ECO:0000256" key="5">
    <source>
        <dbReference type="ARBA" id="ARBA00022989"/>
    </source>
</evidence>
<comment type="subcellular location">
    <subcellularLocation>
        <location evidence="1">Cell membrane</location>
        <topology evidence="1">Multi-pass membrane protein</topology>
    </subcellularLocation>
</comment>
<dbReference type="InterPro" id="IPR017871">
    <property type="entry name" value="ABC_transporter-like_CS"/>
</dbReference>
<dbReference type="GO" id="GO:0015421">
    <property type="term" value="F:ABC-type oligopeptide transporter activity"/>
    <property type="evidence" value="ECO:0007669"/>
    <property type="project" value="TreeGrafter"/>
</dbReference>
<dbReference type="FunFam" id="3.40.50.300:FF:000218">
    <property type="entry name" value="Multidrug ABC transporter ATP-binding protein"/>
    <property type="match status" value="1"/>
</dbReference>
<evidence type="ECO:0000313" key="10">
    <source>
        <dbReference type="EMBL" id="AEE52871.1"/>
    </source>
</evidence>
<dbReference type="SMART" id="SM00382">
    <property type="entry name" value="AAA"/>
    <property type="match status" value="1"/>
</dbReference>
<dbReference type="RefSeq" id="WP_013767406.1">
    <property type="nucleotide sequence ID" value="NC_015510.1"/>
</dbReference>
<evidence type="ECO:0000256" key="3">
    <source>
        <dbReference type="ARBA" id="ARBA00022741"/>
    </source>
</evidence>
<dbReference type="Pfam" id="PF00005">
    <property type="entry name" value="ABC_tran"/>
    <property type="match status" value="1"/>
</dbReference>
<evidence type="ECO:0000256" key="7">
    <source>
        <dbReference type="SAM" id="Phobius"/>
    </source>
</evidence>
<keyword evidence="3" id="KW-0547">Nucleotide-binding</keyword>
<dbReference type="eggNOG" id="COG1132">
    <property type="taxonomic scope" value="Bacteria"/>
</dbReference>
<feature type="transmembrane region" description="Helical" evidence="7">
    <location>
        <begin position="160"/>
        <end position="178"/>
    </location>
</feature>
<dbReference type="Gene3D" id="1.20.1560.10">
    <property type="entry name" value="ABC transporter type 1, transmembrane domain"/>
    <property type="match status" value="1"/>
</dbReference>
<name>F4L2B8_HALH1</name>
<dbReference type="PROSITE" id="PS50893">
    <property type="entry name" value="ABC_TRANSPORTER_2"/>
    <property type="match status" value="1"/>
</dbReference>
<dbReference type="Gene3D" id="3.40.50.300">
    <property type="entry name" value="P-loop containing nucleotide triphosphate hydrolases"/>
    <property type="match status" value="1"/>
</dbReference>
<gene>
    <name evidence="10" type="ordered locus">Halhy_5045</name>
</gene>
<feature type="transmembrane region" description="Helical" evidence="7">
    <location>
        <begin position="80"/>
        <end position="106"/>
    </location>
</feature>
<dbReference type="AlphaFoldDB" id="F4L2B8"/>
<organism evidence="10 11">
    <name type="scientific">Haliscomenobacter hydrossis (strain ATCC 27775 / DSM 1100 / LMG 10767 / O)</name>
    <dbReference type="NCBI Taxonomy" id="760192"/>
    <lineage>
        <taxon>Bacteria</taxon>
        <taxon>Pseudomonadati</taxon>
        <taxon>Bacteroidota</taxon>
        <taxon>Saprospiria</taxon>
        <taxon>Saprospirales</taxon>
        <taxon>Haliscomenobacteraceae</taxon>
        <taxon>Haliscomenobacter</taxon>
    </lineage>
</organism>
<evidence type="ECO:0000256" key="2">
    <source>
        <dbReference type="ARBA" id="ARBA00022692"/>
    </source>
</evidence>
<dbReference type="InterPro" id="IPR027417">
    <property type="entry name" value="P-loop_NTPase"/>
</dbReference>
<reference key="2">
    <citation type="submission" date="2011-04" db="EMBL/GenBank/DDBJ databases">
        <title>Complete sequence of chromosome of Haliscomenobacter hydrossis DSM 1100.</title>
        <authorList>
            <consortium name="US DOE Joint Genome Institute (JGI-PGF)"/>
            <person name="Lucas S."/>
            <person name="Han J."/>
            <person name="Lapidus A."/>
            <person name="Bruce D."/>
            <person name="Goodwin L."/>
            <person name="Pitluck S."/>
            <person name="Peters L."/>
            <person name="Kyrpides N."/>
            <person name="Mavromatis K."/>
            <person name="Ivanova N."/>
            <person name="Ovchinnikova G."/>
            <person name="Pagani I."/>
            <person name="Daligault H."/>
            <person name="Detter J.C."/>
            <person name="Han C."/>
            <person name="Land M."/>
            <person name="Hauser L."/>
            <person name="Markowitz V."/>
            <person name="Cheng J.-F."/>
            <person name="Hugenholtz P."/>
            <person name="Woyke T."/>
            <person name="Wu D."/>
            <person name="Verbarg S."/>
            <person name="Frueling A."/>
            <person name="Brambilla E."/>
            <person name="Klenk H.-P."/>
            <person name="Eisen J.A."/>
        </authorList>
    </citation>
    <scope>NUCLEOTIDE SEQUENCE</scope>
    <source>
        <strain>DSM 1100</strain>
    </source>
</reference>
<keyword evidence="11" id="KW-1185">Reference proteome</keyword>
<keyword evidence="2 7" id="KW-0812">Transmembrane</keyword>
<dbReference type="GO" id="GO:0016887">
    <property type="term" value="F:ATP hydrolysis activity"/>
    <property type="evidence" value="ECO:0007669"/>
    <property type="project" value="InterPro"/>
</dbReference>
<dbReference type="InterPro" id="IPR039421">
    <property type="entry name" value="Type_1_exporter"/>
</dbReference>
<dbReference type="GO" id="GO:0090374">
    <property type="term" value="P:oligopeptide export from mitochondrion"/>
    <property type="evidence" value="ECO:0007669"/>
    <property type="project" value="TreeGrafter"/>
</dbReference>
<dbReference type="KEGG" id="hhy:Halhy_5045"/>
<reference evidence="10 11" key="1">
    <citation type="journal article" date="2011" name="Stand. Genomic Sci.">
        <title>Complete genome sequence of Haliscomenobacter hydrossis type strain (O).</title>
        <authorList>
            <consortium name="US DOE Joint Genome Institute (JGI-PGF)"/>
            <person name="Daligault H."/>
            <person name="Lapidus A."/>
            <person name="Zeytun A."/>
            <person name="Nolan M."/>
            <person name="Lucas S."/>
            <person name="Del Rio T.G."/>
            <person name="Tice H."/>
            <person name="Cheng J.F."/>
            <person name="Tapia R."/>
            <person name="Han C."/>
            <person name="Goodwin L."/>
            <person name="Pitluck S."/>
            <person name="Liolios K."/>
            <person name="Pagani I."/>
            <person name="Ivanova N."/>
            <person name="Huntemann M."/>
            <person name="Mavromatis K."/>
            <person name="Mikhailova N."/>
            <person name="Pati A."/>
            <person name="Chen A."/>
            <person name="Palaniappan K."/>
            <person name="Land M."/>
            <person name="Hauser L."/>
            <person name="Brambilla E.M."/>
            <person name="Rohde M."/>
            <person name="Verbarg S."/>
            <person name="Goker M."/>
            <person name="Bristow J."/>
            <person name="Eisen J.A."/>
            <person name="Markowitz V."/>
            <person name="Hugenholtz P."/>
            <person name="Kyrpides N.C."/>
            <person name="Klenk H.P."/>
            <person name="Woyke T."/>
        </authorList>
    </citation>
    <scope>NUCLEOTIDE SEQUENCE [LARGE SCALE GENOMIC DNA]</scope>
    <source>
        <strain evidence="11">ATCC 27775 / DSM 1100 / LMG 10767 / O</strain>
    </source>
</reference>
<dbReference type="PROSITE" id="PS00211">
    <property type="entry name" value="ABC_TRANSPORTER_1"/>
    <property type="match status" value="1"/>
</dbReference>
<dbReference type="EMBL" id="CP002691">
    <property type="protein sequence ID" value="AEE52871.1"/>
    <property type="molecule type" value="Genomic_DNA"/>
</dbReference>
<dbReference type="PANTHER" id="PTHR43394:SF1">
    <property type="entry name" value="ATP-BINDING CASSETTE SUB-FAMILY B MEMBER 10, MITOCHONDRIAL"/>
    <property type="match status" value="1"/>
</dbReference>
<dbReference type="InterPro" id="IPR036640">
    <property type="entry name" value="ABC1_TM_sf"/>
</dbReference>
<dbReference type="Proteomes" id="UP000008461">
    <property type="component" value="Chromosome"/>
</dbReference>
<keyword evidence="5 7" id="KW-1133">Transmembrane helix</keyword>
<evidence type="ECO:0000256" key="1">
    <source>
        <dbReference type="ARBA" id="ARBA00004651"/>
    </source>
</evidence>
<feature type="transmembrane region" description="Helical" evidence="7">
    <location>
        <begin position="184"/>
        <end position="203"/>
    </location>
</feature>
<feature type="transmembrane region" description="Helical" evidence="7">
    <location>
        <begin position="263"/>
        <end position="282"/>
    </location>
</feature>
<dbReference type="InterPro" id="IPR011527">
    <property type="entry name" value="ABC1_TM_dom"/>
</dbReference>
<keyword evidence="4" id="KW-0067">ATP-binding</keyword>
<dbReference type="CDD" id="cd18576">
    <property type="entry name" value="ABC_6TM_bac_exporter_ABCB8_10_like"/>
    <property type="match status" value="1"/>
</dbReference>
<dbReference type="InterPro" id="IPR003439">
    <property type="entry name" value="ABC_transporter-like_ATP-bd"/>
</dbReference>